<name>A0A9D1GCV0_9FIRM</name>
<organism evidence="2 3">
    <name type="scientific">Candidatus Onthousia faecipullorum</name>
    <dbReference type="NCBI Taxonomy" id="2840887"/>
    <lineage>
        <taxon>Bacteria</taxon>
        <taxon>Bacillati</taxon>
        <taxon>Bacillota</taxon>
        <taxon>Bacilli</taxon>
        <taxon>Candidatus Onthousia</taxon>
    </lineage>
</organism>
<keyword evidence="1" id="KW-0175">Coiled coil</keyword>
<dbReference type="AlphaFoldDB" id="A0A9D1GCV0"/>
<dbReference type="EMBL" id="DVKQ01000070">
    <property type="protein sequence ID" value="HIT37919.1"/>
    <property type="molecule type" value="Genomic_DNA"/>
</dbReference>
<evidence type="ECO:0000256" key="1">
    <source>
        <dbReference type="SAM" id="Coils"/>
    </source>
</evidence>
<gene>
    <name evidence="2" type="ORF">IAB59_05540</name>
</gene>
<sequence>MTLEELNRELLSDEERLVSSLREYKNAKAILRKARITSVTNKLLAPYRRFQINKAIAKYEAMIEKLEKKREKEIRRAEKLQEKEEKLVRKQAKEDFKAAVRDKKKEDINKFVTDKKDDVINFGKEISSKVSMASSFVSNVKNTAIEKLKENTTIDLRIKNAIEDLKMRQFTNKINREYEKKQKEIAAVKQEELNAAIKYSEEVNNDYKRRDVPFSNIKEKTQKASSRSCYMGKATNRVVKYFKSKRDNVMSTVNDKVLETEFNTLVNAYIVMGKVTKAKSRIVTTFNNKISEFKDGAKNKFGDVIVAIEDKKDSVGTTLNQVKGDIAQSLEDRKVRNERKKDMVAALREQEEKNLSIKRAQLDSMRQAIEATNNTGDIFENVSSLNVSRK</sequence>
<proteinExistence type="predicted"/>
<evidence type="ECO:0000313" key="2">
    <source>
        <dbReference type="EMBL" id="HIT37919.1"/>
    </source>
</evidence>
<comment type="caution">
    <text evidence="2">The sequence shown here is derived from an EMBL/GenBank/DDBJ whole genome shotgun (WGS) entry which is preliminary data.</text>
</comment>
<feature type="coiled-coil region" evidence="1">
    <location>
        <begin position="49"/>
        <end position="94"/>
    </location>
</feature>
<reference evidence="2" key="1">
    <citation type="submission" date="2020-10" db="EMBL/GenBank/DDBJ databases">
        <authorList>
            <person name="Gilroy R."/>
        </authorList>
    </citation>
    <scope>NUCLEOTIDE SEQUENCE</scope>
    <source>
        <strain evidence="2">CHK195-26880</strain>
    </source>
</reference>
<protein>
    <submittedName>
        <fullName evidence="2">Uncharacterized protein</fullName>
    </submittedName>
</protein>
<reference evidence="2" key="2">
    <citation type="journal article" date="2021" name="PeerJ">
        <title>Extensive microbial diversity within the chicken gut microbiome revealed by metagenomics and culture.</title>
        <authorList>
            <person name="Gilroy R."/>
            <person name="Ravi A."/>
            <person name="Getino M."/>
            <person name="Pursley I."/>
            <person name="Horton D.L."/>
            <person name="Alikhan N.F."/>
            <person name="Baker D."/>
            <person name="Gharbi K."/>
            <person name="Hall N."/>
            <person name="Watson M."/>
            <person name="Adriaenssens E.M."/>
            <person name="Foster-Nyarko E."/>
            <person name="Jarju S."/>
            <person name="Secka A."/>
            <person name="Antonio M."/>
            <person name="Oren A."/>
            <person name="Chaudhuri R.R."/>
            <person name="La Ragione R."/>
            <person name="Hildebrand F."/>
            <person name="Pallen M.J."/>
        </authorList>
    </citation>
    <scope>NUCLEOTIDE SEQUENCE</scope>
    <source>
        <strain evidence="2">CHK195-26880</strain>
    </source>
</reference>
<accession>A0A9D1GCV0</accession>
<evidence type="ECO:0000313" key="3">
    <source>
        <dbReference type="Proteomes" id="UP000886833"/>
    </source>
</evidence>
<dbReference type="Proteomes" id="UP000886833">
    <property type="component" value="Unassembled WGS sequence"/>
</dbReference>